<dbReference type="SUPFAM" id="SSF47336">
    <property type="entry name" value="ACP-like"/>
    <property type="match status" value="1"/>
</dbReference>
<dbReference type="Gene3D" id="1.10.1240.100">
    <property type="match status" value="1"/>
</dbReference>
<dbReference type="Pfam" id="PF21089">
    <property type="entry name" value="PKS_DH_N"/>
    <property type="match status" value="1"/>
</dbReference>
<dbReference type="InterPro" id="IPR049552">
    <property type="entry name" value="PKS_DH_N"/>
</dbReference>
<evidence type="ECO:0000259" key="5">
    <source>
        <dbReference type="PROSITE" id="PS50075"/>
    </source>
</evidence>
<dbReference type="PROSITE" id="PS52004">
    <property type="entry name" value="KS3_2"/>
    <property type="match status" value="1"/>
</dbReference>
<dbReference type="PROSITE" id="PS50075">
    <property type="entry name" value="CARRIER"/>
    <property type="match status" value="1"/>
</dbReference>
<dbReference type="GO" id="GO:0005737">
    <property type="term" value="C:cytoplasm"/>
    <property type="evidence" value="ECO:0007669"/>
    <property type="project" value="TreeGrafter"/>
</dbReference>
<dbReference type="InterPro" id="IPR049900">
    <property type="entry name" value="PKS_mFAS_DH"/>
</dbReference>
<evidence type="ECO:0000256" key="4">
    <source>
        <dbReference type="PROSITE-ProRule" id="PRU01363"/>
    </source>
</evidence>
<dbReference type="InterPro" id="IPR009081">
    <property type="entry name" value="PP-bd_ACP"/>
</dbReference>
<dbReference type="Gene3D" id="1.10.1200.10">
    <property type="entry name" value="ACP-like"/>
    <property type="match status" value="1"/>
</dbReference>
<dbReference type="SUPFAM" id="SSF51735">
    <property type="entry name" value="NAD(P)-binding Rossmann-fold domains"/>
    <property type="match status" value="1"/>
</dbReference>
<dbReference type="EMBL" id="MRTJ01000012">
    <property type="protein sequence ID" value="OMF10817.1"/>
    <property type="molecule type" value="Genomic_DNA"/>
</dbReference>
<feature type="domain" description="PKS/mFAS DH" evidence="7">
    <location>
        <begin position="648"/>
        <end position="931"/>
    </location>
</feature>
<dbReference type="PANTHER" id="PTHR43775">
    <property type="entry name" value="FATTY ACID SYNTHASE"/>
    <property type="match status" value="1"/>
</dbReference>
<dbReference type="InterPro" id="IPR057326">
    <property type="entry name" value="KR_dom"/>
</dbReference>
<feature type="active site" description="Proton acceptor; for dehydratase activity" evidence="4">
    <location>
        <position position="678"/>
    </location>
</feature>
<dbReference type="GO" id="GO:0031177">
    <property type="term" value="F:phosphopantetheine binding"/>
    <property type="evidence" value="ECO:0007669"/>
    <property type="project" value="InterPro"/>
</dbReference>
<proteinExistence type="predicted"/>
<dbReference type="SMART" id="SM01294">
    <property type="entry name" value="PKS_PP_betabranch"/>
    <property type="match status" value="1"/>
</dbReference>
<dbReference type="OrthoDB" id="9765680at2"/>
<dbReference type="GO" id="GO:0005886">
    <property type="term" value="C:plasma membrane"/>
    <property type="evidence" value="ECO:0007669"/>
    <property type="project" value="TreeGrafter"/>
</dbReference>
<dbReference type="InterPro" id="IPR020841">
    <property type="entry name" value="PKS_Beta-ketoAc_synthase_dom"/>
</dbReference>
<evidence type="ECO:0000256" key="1">
    <source>
        <dbReference type="ARBA" id="ARBA00022450"/>
    </source>
</evidence>
<feature type="region of interest" description="C-terminal hotdog fold" evidence="4">
    <location>
        <begin position="786"/>
        <end position="931"/>
    </location>
</feature>
<dbReference type="GO" id="GO:0006633">
    <property type="term" value="P:fatty acid biosynthetic process"/>
    <property type="evidence" value="ECO:0007669"/>
    <property type="project" value="TreeGrafter"/>
</dbReference>
<feature type="domain" description="Ketosynthase family 3 (KS3)" evidence="6">
    <location>
        <begin position="30"/>
        <end position="466"/>
    </location>
</feature>
<dbReference type="Pfam" id="PF16197">
    <property type="entry name" value="KAsynt_C_assoc"/>
    <property type="match status" value="1"/>
</dbReference>
<dbReference type="InterPro" id="IPR049551">
    <property type="entry name" value="PKS_DH_C"/>
</dbReference>
<dbReference type="Pfam" id="PF02801">
    <property type="entry name" value="Ketoacyl-synt_C"/>
    <property type="match status" value="1"/>
</dbReference>
<dbReference type="Proteomes" id="UP000187134">
    <property type="component" value="Unassembled WGS sequence"/>
</dbReference>
<gene>
    <name evidence="8" type="ORF">BK131_22705</name>
</gene>
<dbReference type="InterPro" id="IPR042104">
    <property type="entry name" value="PKS_dehydratase_sf"/>
</dbReference>
<evidence type="ECO:0000313" key="8">
    <source>
        <dbReference type="EMBL" id="OMF10817.1"/>
    </source>
</evidence>
<dbReference type="InterPro" id="IPR050091">
    <property type="entry name" value="PKS_NRPS_Biosynth_Enz"/>
</dbReference>
<dbReference type="Pfam" id="PF14765">
    <property type="entry name" value="PS-DH"/>
    <property type="match status" value="1"/>
</dbReference>
<evidence type="ECO:0000256" key="2">
    <source>
        <dbReference type="ARBA" id="ARBA00022553"/>
    </source>
</evidence>
<dbReference type="Gene3D" id="3.40.50.720">
    <property type="entry name" value="NAD(P)-binding Rossmann-like Domain"/>
    <property type="match status" value="1"/>
</dbReference>
<reference evidence="8 9" key="1">
    <citation type="submission" date="2016-11" db="EMBL/GenBank/DDBJ databases">
        <title>Paenibacillus species isolates.</title>
        <authorList>
            <person name="Beno S.M."/>
        </authorList>
    </citation>
    <scope>NUCLEOTIDE SEQUENCE [LARGE SCALE GENOMIC DNA]</scope>
    <source>
        <strain evidence="8 9">FSL H8-0246</strain>
    </source>
</reference>
<dbReference type="InterPro" id="IPR014030">
    <property type="entry name" value="Ketoacyl_synth_N"/>
</dbReference>
<dbReference type="InterPro" id="IPR032821">
    <property type="entry name" value="PKS_assoc"/>
</dbReference>
<dbReference type="Pfam" id="PF00109">
    <property type="entry name" value="ketoacyl-synt"/>
    <property type="match status" value="1"/>
</dbReference>
<dbReference type="Pfam" id="PF00550">
    <property type="entry name" value="PP-binding"/>
    <property type="match status" value="1"/>
</dbReference>
<dbReference type="InterPro" id="IPR036291">
    <property type="entry name" value="NAD(P)-bd_dom_sf"/>
</dbReference>
<dbReference type="Pfam" id="PF08659">
    <property type="entry name" value="KR"/>
    <property type="match status" value="1"/>
</dbReference>
<dbReference type="InterPro" id="IPR036736">
    <property type="entry name" value="ACP-like_sf"/>
</dbReference>
<keyword evidence="2" id="KW-0597">Phosphoprotein</keyword>
<feature type="active site" description="Proton donor; for dehydratase activity" evidence="4">
    <location>
        <position position="846"/>
    </location>
</feature>
<feature type="domain" description="Carrier" evidence="5">
    <location>
        <begin position="1417"/>
        <end position="1492"/>
    </location>
</feature>
<evidence type="ECO:0000259" key="6">
    <source>
        <dbReference type="PROSITE" id="PS52004"/>
    </source>
</evidence>
<dbReference type="PANTHER" id="PTHR43775:SF37">
    <property type="entry name" value="SI:DKEY-61P9.11"/>
    <property type="match status" value="1"/>
</dbReference>
<dbReference type="SMART" id="SM00822">
    <property type="entry name" value="PKS_KR"/>
    <property type="match status" value="1"/>
</dbReference>
<dbReference type="InterPro" id="IPR020806">
    <property type="entry name" value="PKS_PP-bd"/>
</dbReference>
<dbReference type="SMART" id="SM00823">
    <property type="entry name" value="PKS_PP"/>
    <property type="match status" value="1"/>
</dbReference>
<dbReference type="InterPro" id="IPR013968">
    <property type="entry name" value="PKS_KR"/>
</dbReference>
<dbReference type="PROSITE" id="PS52019">
    <property type="entry name" value="PKS_MFAS_DH"/>
    <property type="match status" value="1"/>
</dbReference>
<dbReference type="RefSeq" id="WP_076333352.1">
    <property type="nucleotide sequence ID" value="NZ_MRTJ01000012.1"/>
</dbReference>
<dbReference type="GO" id="GO:0004312">
    <property type="term" value="F:fatty acid synthase activity"/>
    <property type="evidence" value="ECO:0007669"/>
    <property type="project" value="TreeGrafter"/>
</dbReference>
<dbReference type="SMART" id="SM00825">
    <property type="entry name" value="PKS_KS"/>
    <property type="match status" value="1"/>
</dbReference>
<dbReference type="Gene3D" id="3.40.47.10">
    <property type="match status" value="1"/>
</dbReference>
<comment type="caution">
    <text evidence="8">The sequence shown here is derived from an EMBL/GenBank/DDBJ whole genome shotgun (WGS) entry which is preliminary data.</text>
</comment>
<dbReference type="CDD" id="cd00833">
    <property type="entry name" value="PKS"/>
    <property type="match status" value="1"/>
</dbReference>
<dbReference type="InterPro" id="IPR016039">
    <property type="entry name" value="Thiolase-like"/>
</dbReference>
<dbReference type="SUPFAM" id="SSF53901">
    <property type="entry name" value="Thiolase-like"/>
    <property type="match status" value="1"/>
</dbReference>
<evidence type="ECO:0000259" key="7">
    <source>
        <dbReference type="PROSITE" id="PS52019"/>
    </source>
</evidence>
<evidence type="ECO:0000313" key="9">
    <source>
        <dbReference type="Proteomes" id="UP000187134"/>
    </source>
</evidence>
<accession>A0A1R1BLM9</accession>
<feature type="region of interest" description="N-terminal hotdog fold" evidence="4">
    <location>
        <begin position="648"/>
        <end position="771"/>
    </location>
</feature>
<evidence type="ECO:0000256" key="3">
    <source>
        <dbReference type="ARBA" id="ARBA00022679"/>
    </source>
</evidence>
<dbReference type="InterPro" id="IPR014031">
    <property type="entry name" value="Ketoacyl_synth_C"/>
</dbReference>
<protein>
    <submittedName>
        <fullName evidence="8">Uncharacterized protein</fullName>
    </submittedName>
</protein>
<name>A0A1R1BLM9_PAEAM</name>
<dbReference type="GO" id="GO:0071770">
    <property type="term" value="P:DIM/DIP cell wall layer assembly"/>
    <property type="evidence" value="ECO:0007669"/>
    <property type="project" value="TreeGrafter"/>
</dbReference>
<organism evidence="8 9">
    <name type="scientific">Paenibacillus amylolyticus</name>
    <dbReference type="NCBI Taxonomy" id="1451"/>
    <lineage>
        <taxon>Bacteria</taxon>
        <taxon>Bacillati</taxon>
        <taxon>Bacillota</taxon>
        <taxon>Bacilli</taxon>
        <taxon>Bacillales</taxon>
        <taxon>Paenibacillaceae</taxon>
        <taxon>Paenibacillus</taxon>
    </lineage>
</organism>
<keyword evidence="3" id="KW-0808">Transferase</keyword>
<keyword evidence="1" id="KW-0596">Phosphopantetheine</keyword>
<dbReference type="Gene3D" id="3.10.129.110">
    <property type="entry name" value="Polyketide synthase dehydratase"/>
    <property type="match status" value="1"/>
</dbReference>
<sequence length="1497" mass="168273">MKASEYIFGQIQKGQLDSAVGKGLLEEIIPDDIAIVGMSCEYSDIKDTFEFYQTVKNGKQGFKEFPKGRIGYIPEDHTYLHNGAKHLKITPEEFLDRLCKEKGSYLEDIDTFDYDFFGISQDEARYIDPTHRLVMKHSYLALEDAGVRLSDVKDSKTAIYIGKDKSITASYRSEIEEDSNHINSGNWEGILASRLNYIYNLSGGSFVVDTACSSSLVAAHLALKTLRDKEIDTAIVGGIALGLFPRQGSVLDQYSNVETPRSFLKVFDAESQGTIFGEGVGIVILKRLKDALADNDNIYSIIRGSMINSDGKSNGLTAPNPHAQKDLLLDAYTSSHISPETVDYIDAHGTGTKLGDPIEVRGLTDAYKKYVNKRGFCALTSLKENIGHTVGAAGVGGLIKMSLALRNQEIFPNHSFEAPNEYIKFVDSPFYIPTQAEKWIKGKYPRRGGISSFGFSGTNAHVILEEYEHAINESDNDQVAFPFVFTAQSSDQLIKMLYKYVKHEEYMSEYRLQDISYTLIHRRNWFNTGVGFQARSMEEFSTKVRAAITLLEDRVPTEGIFTTNDQAVTADMKKLIHYQLKTDYRKFDLNELIQLKLDGHETTFDEYPYLKARTVTLPGYEFKSDILWATVKRYSPPVQSGPSLPVKATLIQKQVIRSAKSDVYQVNLSPDDWFVDDHRIGGKRTFSGTTYTELAAELASLYFDESAFTLEKLYFKNLIQLDDKTDKRFLIHVNKLSAKQLDIEVLSYENDDLEQYMTHAVFTLKPQEAMEKHKLDLSSEVHNQLKPTAMGSTEEENNFFKGRWNFIAQDFRMVHMNDSKLLLSLDLQEEFLEDLEAYHLHPSMLDGILGAMVYERAQARQKTYLPLSYGRFTYTGVRFTRKMYSVTELLYDITGDHDVITAHIHVYNDQGDLVAYVDKYIMKSFANMLFKPYLHTIGWERSTVEFTNREVEHGADKQVLLISNDRVVTPEIPTISRVNYNQLDRITTGNKYDVVVYAPWIGLDITDPGKIEEELLNYFLFAKTANKLLKRGGKLIFAADQGLALEKDQLQVNPLQYAMLSSGRIVGLENTGFATQMIQITEFNIDELLRLAAFSELDGKKVIADDGIIYEESLIENKDLKHRPVNLVKNDCVIVTGGYGGIGLEYIEQLLDINAEVHIAVLGRTDIQAVLASKQERTPYEDSKLNKLNKLISKGANLKFYPCDISHESDVQTAITTIQAKYNIAGIIHLAGVPEEGMLFTKTEDDFKNIIAPKATGTLLLRKYVNADKLQFFVTSSSMTTITGSAGQFSYTVANAFLEGMALSDSLITAIQWPGWKETGMALNFGDLDAADEHLLMKSVSNMEGGEYIKLSLQTGNSGFIAGEFNTSKIEEYLGGYINLPDVYSRGKGRPNSEGEAVEDRPYQIKDFGSLTVTGTDRQDDVEKFVTVVFASVLDLDEIDVHKSFTDLGGDSLKAFGIYGPIAEQFNIDIEVADVFIYPTIVQLSEYVKELMEEAAA</sequence>